<proteinExistence type="predicted"/>
<evidence type="ECO:0000313" key="2">
    <source>
        <dbReference type="EMBL" id="MCH1624329.1"/>
    </source>
</evidence>
<dbReference type="Pfam" id="PF14014">
    <property type="entry name" value="DUF4230"/>
    <property type="match status" value="1"/>
</dbReference>
<keyword evidence="1" id="KW-0472">Membrane</keyword>
<gene>
    <name evidence="2" type="ORF">MJG50_03230</name>
</gene>
<name>A0AAW5DYC3_9BACI</name>
<feature type="transmembrane region" description="Helical" evidence="1">
    <location>
        <begin position="52"/>
        <end position="74"/>
    </location>
</feature>
<dbReference type="RefSeq" id="WP_240252625.1">
    <property type="nucleotide sequence ID" value="NZ_JAKTTI010000002.1"/>
</dbReference>
<sequence>MNKKDEAIFQIETILNELKAGKEENTATVALGHKGKIPNPAKSVFKLFFKFWGIRMIAILLLLAIFIAGAIWIFSGSTFKKETTTFVEQVQDLATLATAEAHMKVIIEQEDNMLFGKEINLNIPGTKRELLLVVPATVIAGVDLKGITKEDIKVDEKAKKLEIKLPAATFIQEPSIQMDQVRTFSDEGLFRGEVKWAEGFDLAAEAQTKIEEEAVEFGLLQTAERNAEKVLNEFFGNLDYTVKVTYK</sequence>
<comment type="caution">
    <text evidence="2">The sequence shown here is derived from an EMBL/GenBank/DDBJ whole genome shotgun (WGS) entry which is preliminary data.</text>
</comment>
<dbReference type="Proteomes" id="UP001431131">
    <property type="component" value="Unassembled WGS sequence"/>
</dbReference>
<keyword evidence="1" id="KW-1133">Transmembrane helix</keyword>
<accession>A0AAW5DYC3</accession>
<organism evidence="2 3">
    <name type="scientific">Fredinandcohnia quinoae</name>
    <dbReference type="NCBI Taxonomy" id="2918902"/>
    <lineage>
        <taxon>Bacteria</taxon>
        <taxon>Bacillati</taxon>
        <taxon>Bacillota</taxon>
        <taxon>Bacilli</taxon>
        <taxon>Bacillales</taxon>
        <taxon>Bacillaceae</taxon>
        <taxon>Fredinandcohnia</taxon>
    </lineage>
</organism>
<dbReference type="InterPro" id="IPR025324">
    <property type="entry name" value="DUF4230"/>
</dbReference>
<keyword evidence="3" id="KW-1185">Reference proteome</keyword>
<evidence type="ECO:0000256" key="1">
    <source>
        <dbReference type="SAM" id="Phobius"/>
    </source>
</evidence>
<dbReference type="AlphaFoldDB" id="A0AAW5DYC3"/>
<reference evidence="2" key="1">
    <citation type="submission" date="2022-02" db="EMBL/GenBank/DDBJ databases">
        <title>Fredinandcohnia quinoae sp. nov. isolated from Chenopodium quinoa seeds.</title>
        <authorList>
            <person name="Saati-Santamaria Z."/>
            <person name="Flores-Felix J.D."/>
            <person name="Igual J.M."/>
            <person name="Velazquez E."/>
            <person name="Garcia-Fraile P."/>
            <person name="Martinez-Molina E."/>
        </authorList>
    </citation>
    <scope>NUCLEOTIDE SEQUENCE</scope>
    <source>
        <strain evidence="2">SECRCQ15</strain>
    </source>
</reference>
<keyword evidence="1" id="KW-0812">Transmembrane</keyword>
<evidence type="ECO:0000313" key="3">
    <source>
        <dbReference type="Proteomes" id="UP001431131"/>
    </source>
</evidence>
<dbReference type="EMBL" id="JAKTTI010000002">
    <property type="protein sequence ID" value="MCH1624329.1"/>
    <property type="molecule type" value="Genomic_DNA"/>
</dbReference>
<protein>
    <submittedName>
        <fullName evidence="2">DUF4230 domain-containing protein</fullName>
    </submittedName>
</protein>